<dbReference type="OrthoDB" id="8678477at2"/>
<dbReference type="PANTHER" id="PTHR42928">
    <property type="entry name" value="TRICARBOXYLATE-BINDING PROTEIN"/>
    <property type="match status" value="1"/>
</dbReference>
<comment type="caution">
    <text evidence="3">The sequence shown here is derived from an EMBL/GenBank/DDBJ whole genome shotgun (WGS) entry which is preliminary data.</text>
</comment>
<evidence type="ECO:0000313" key="3">
    <source>
        <dbReference type="EMBL" id="PLC41720.1"/>
    </source>
</evidence>
<dbReference type="PROSITE" id="PS51318">
    <property type="entry name" value="TAT"/>
    <property type="match status" value="1"/>
</dbReference>
<dbReference type="InterPro" id="IPR042100">
    <property type="entry name" value="Bug_dom1"/>
</dbReference>
<dbReference type="SUPFAM" id="SSF53850">
    <property type="entry name" value="Periplasmic binding protein-like II"/>
    <property type="match status" value="1"/>
</dbReference>
<keyword evidence="2" id="KW-0732">Signal</keyword>
<dbReference type="Gene3D" id="3.40.190.150">
    <property type="entry name" value="Bordetella uptake gene, domain 1"/>
    <property type="match status" value="1"/>
</dbReference>
<reference evidence="3 4" key="1">
    <citation type="submission" date="2017-12" db="EMBL/GenBank/DDBJ databases">
        <title>Draft genome sequence of Ralstonia pickettii 52.</title>
        <authorList>
            <person name="Zheng B."/>
        </authorList>
    </citation>
    <scope>NUCLEOTIDE SEQUENCE [LARGE SCALE GENOMIC DNA]</scope>
    <source>
        <strain evidence="3 4">52</strain>
    </source>
</reference>
<dbReference type="InterPro" id="IPR006311">
    <property type="entry name" value="TAT_signal"/>
</dbReference>
<protein>
    <submittedName>
        <fullName evidence="3">MFS transporter</fullName>
    </submittedName>
</protein>
<accession>A0A2N4TPT5</accession>
<feature type="chain" id="PRO_5014827105" evidence="2">
    <location>
        <begin position="31"/>
        <end position="341"/>
    </location>
</feature>
<dbReference type="AlphaFoldDB" id="A0A2N4TPT5"/>
<dbReference type="EMBL" id="PKQE01000004">
    <property type="protein sequence ID" value="PLC41720.1"/>
    <property type="molecule type" value="Genomic_DNA"/>
</dbReference>
<organism evidence="3 4">
    <name type="scientific">Ralstonia pickettii</name>
    <name type="common">Burkholderia pickettii</name>
    <dbReference type="NCBI Taxonomy" id="329"/>
    <lineage>
        <taxon>Bacteria</taxon>
        <taxon>Pseudomonadati</taxon>
        <taxon>Pseudomonadota</taxon>
        <taxon>Betaproteobacteria</taxon>
        <taxon>Burkholderiales</taxon>
        <taxon>Burkholderiaceae</taxon>
        <taxon>Ralstonia</taxon>
    </lineage>
</organism>
<dbReference type="CDD" id="cd13578">
    <property type="entry name" value="PBP2_Bug27"/>
    <property type="match status" value="1"/>
</dbReference>
<sequence>MTVPCTLRRTLLRAAFAGAAAGVIALPAAAQTPPYPAKPITIVVPFTPGGTTDILARAVAAELTRGAGWNVIVDNRPGAGGNIGSTLVAKAAPDGYTLLMGTVGTHAINQTLYSQNGVRLGFDPIKDFAPITLVTSVPNVLVVNPAFAQKNKINSVKDLIDYAKANPGKLNMASSGNGTSIHLAGELFKTQTGTSMVHVPYKGSGPALTDLIGGTMDLMFDNLPSAMPQIKGGKLKALAVTSAKPSPALPGVPTIAQAAGLPQYEASSWFGLLAPAGTPPAIVSRIQQAVAKSLASPAVKEKLEAQGAEPVGDTPEQFAAHIRAETAKWAAVVKASGAKVD</sequence>
<name>A0A2N4TPT5_RALPI</name>
<evidence type="ECO:0000256" key="2">
    <source>
        <dbReference type="SAM" id="SignalP"/>
    </source>
</evidence>
<dbReference type="Proteomes" id="UP000234456">
    <property type="component" value="Unassembled WGS sequence"/>
</dbReference>
<dbReference type="PANTHER" id="PTHR42928:SF5">
    <property type="entry name" value="BLR1237 PROTEIN"/>
    <property type="match status" value="1"/>
</dbReference>
<dbReference type="Gene3D" id="3.40.190.10">
    <property type="entry name" value="Periplasmic binding protein-like II"/>
    <property type="match status" value="1"/>
</dbReference>
<dbReference type="Pfam" id="PF03401">
    <property type="entry name" value="TctC"/>
    <property type="match status" value="1"/>
</dbReference>
<comment type="similarity">
    <text evidence="1">Belongs to the UPF0065 (bug) family.</text>
</comment>
<dbReference type="PIRSF" id="PIRSF017082">
    <property type="entry name" value="YflP"/>
    <property type="match status" value="1"/>
</dbReference>
<dbReference type="InterPro" id="IPR005064">
    <property type="entry name" value="BUG"/>
</dbReference>
<gene>
    <name evidence="3" type="ORF">C0Q88_19310</name>
</gene>
<evidence type="ECO:0000313" key="4">
    <source>
        <dbReference type="Proteomes" id="UP000234456"/>
    </source>
</evidence>
<proteinExistence type="inferred from homology"/>
<feature type="signal peptide" evidence="2">
    <location>
        <begin position="1"/>
        <end position="30"/>
    </location>
</feature>
<evidence type="ECO:0000256" key="1">
    <source>
        <dbReference type="ARBA" id="ARBA00006987"/>
    </source>
</evidence>